<proteinExistence type="predicted"/>
<dbReference type="EMBL" id="PNCM01000021">
    <property type="protein sequence ID" value="TMP80572.1"/>
    <property type="molecule type" value="Genomic_DNA"/>
</dbReference>
<protein>
    <recommendedName>
        <fullName evidence="3">DUF2806 domain-containing protein</fullName>
    </recommendedName>
</protein>
<reference evidence="2" key="2">
    <citation type="submission" date="2019-06" db="EMBL/GenBank/DDBJ databases">
        <title>Co-occurence of chitin degradation, pigmentation and bioactivity in marine Pseudoalteromonas.</title>
        <authorList>
            <person name="Sonnenschein E.C."/>
            <person name="Bech P.K."/>
        </authorList>
    </citation>
    <scope>NUCLEOTIDE SEQUENCE [LARGE SCALE GENOMIC DNA]</scope>
    <source>
        <strain evidence="2">S1189</strain>
    </source>
</reference>
<evidence type="ECO:0008006" key="3">
    <source>
        <dbReference type="Google" id="ProtNLM"/>
    </source>
</evidence>
<evidence type="ECO:0000313" key="1">
    <source>
        <dbReference type="EMBL" id="TMP80572.1"/>
    </source>
</evidence>
<organism evidence="1 2">
    <name type="scientific">Pseudoalteromonas phenolica</name>
    <dbReference type="NCBI Taxonomy" id="161398"/>
    <lineage>
        <taxon>Bacteria</taxon>
        <taxon>Pseudomonadati</taxon>
        <taxon>Pseudomonadota</taxon>
        <taxon>Gammaproteobacteria</taxon>
        <taxon>Alteromonadales</taxon>
        <taxon>Pseudoalteromonadaceae</taxon>
        <taxon>Pseudoalteromonas</taxon>
    </lineage>
</organism>
<dbReference type="AlphaFoldDB" id="A0A5S3YT64"/>
<reference evidence="1 2" key="1">
    <citation type="submission" date="2017-12" db="EMBL/GenBank/DDBJ databases">
        <authorList>
            <person name="Paulsen S."/>
            <person name="Gram L.K."/>
        </authorList>
    </citation>
    <scope>NUCLEOTIDE SEQUENCE [LARGE SCALE GENOMIC DNA]</scope>
    <source>
        <strain evidence="1 2">S1189</strain>
    </source>
</reference>
<comment type="caution">
    <text evidence="1">The sequence shown here is derived from an EMBL/GenBank/DDBJ whole genome shotgun (WGS) entry which is preliminary data.</text>
</comment>
<name>A0A5S3YT64_9GAMM</name>
<accession>A0A5S3YT64</accession>
<dbReference type="OrthoDB" id="5772660at2"/>
<dbReference type="Proteomes" id="UP000307362">
    <property type="component" value="Unassembled WGS sequence"/>
</dbReference>
<evidence type="ECO:0000313" key="2">
    <source>
        <dbReference type="Proteomes" id="UP000307362"/>
    </source>
</evidence>
<dbReference type="RefSeq" id="WP_138567639.1">
    <property type="nucleotide sequence ID" value="NZ_PNCM01000021.1"/>
</dbReference>
<gene>
    <name evidence="1" type="ORF">CWB73_11100</name>
</gene>
<sequence>MEITTAKAATEKLVSTLDGALDCKPTGLSRLLLAYSPEPIRALLEKGRLRIRNLQHKELLLENVFQNILKTKNALIDKSKENSIDPLLRLQLEQLEKEYRLLCTVQKALPMLCGEESFERSGDKDTDSLWWDLFEDLASRRNEPWRVELFAKSLALNDREPGCIPLKSLWEVAMMETEDFGVLKLFLDSSLYVDGKPIILLEPEEQYSFVPDINEYQSGNLAFCISRLVDRGLVQRAATQFMTTEKVELQHAAGKTYLIHRIEGLEDGAETAIRIEGYSPTDHCLDICRLYESSPNIVTDRNLQILKELLNEEEVLSNGPKSTYKFV</sequence>